<dbReference type="AlphaFoldDB" id="A0A0S4LHB7"/>
<name>A0A0S4LHB7_9BACT</name>
<organism evidence="1 2">
    <name type="scientific">Candidatus Nitrospira nitrificans</name>
    <dbReference type="NCBI Taxonomy" id="1742973"/>
    <lineage>
        <taxon>Bacteria</taxon>
        <taxon>Pseudomonadati</taxon>
        <taxon>Nitrospirota</taxon>
        <taxon>Nitrospiria</taxon>
        <taxon>Nitrospirales</taxon>
        <taxon>Nitrospiraceae</taxon>
        <taxon>Nitrospira</taxon>
    </lineage>
</organism>
<keyword evidence="2" id="KW-1185">Reference proteome</keyword>
<dbReference type="PROSITE" id="PS51257">
    <property type="entry name" value="PROKAR_LIPOPROTEIN"/>
    <property type="match status" value="1"/>
</dbReference>
<reference evidence="2" key="1">
    <citation type="submission" date="2015-10" db="EMBL/GenBank/DDBJ databases">
        <authorList>
            <person name="Luecker S."/>
            <person name="Luecker S."/>
        </authorList>
    </citation>
    <scope>NUCLEOTIDE SEQUENCE [LARGE SCALE GENOMIC DNA]</scope>
</reference>
<dbReference type="OrthoDB" id="9791151at2"/>
<dbReference type="Proteomes" id="UP000198736">
    <property type="component" value="Unassembled WGS sequence"/>
</dbReference>
<dbReference type="STRING" id="1742973.COMA2_220010"/>
<evidence type="ECO:0000313" key="2">
    <source>
        <dbReference type="Proteomes" id="UP000198736"/>
    </source>
</evidence>
<dbReference type="EMBL" id="CZPZ01000015">
    <property type="protein sequence ID" value="CUS36302.1"/>
    <property type="molecule type" value="Genomic_DNA"/>
</dbReference>
<sequence>MKVGRCLHGFVIAALLLQGCAFSRGTLGDDVKTEIVATIQKGTTTKTEVVNLLGAPDRLLQLNGRDVFHYYRYDAKAGSLLLILLNFTRLSVKSDDVFIIMNRDGIVEDVISSKRTDSLGFRFWPFGE</sequence>
<accession>A0A0S4LHB7</accession>
<proteinExistence type="predicted"/>
<protein>
    <recommendedName>
        <fullName evidence="3">Lipoprotein SmpA/OmlA domain-containing protein</fullName>
    </recommendedName>
</protein>
<evidence type="ECO:0008006" key="3">
    <source>
        <dbReference type="Google" id="ProtNLM"/>
    </source>
</evidence>
<gene>
    <name evidence="1" type="ORF">COMA2_220010</name>
</gene>
<evidence type="ECO:0000313" key="1">
    <source>
        <dbReference type="EMBL" id="CUS36302.1"/>
    </source>
</evidence>
<dbReference type="RefSeq" id="WP_090897838.1">
    <property type="nucleotide sequence ID" value="NZ_CZPZ01000015.1"/>
</dbReference>